<dbReference type="PANTHER" id="PTHR33337">
    <property type="entry name" value="GFA DOMAIN-CONTAINING PROTEIN"/>
    <property type="match status" value="1"/>
</dbReference>
<dbReference type="AlphaFoldDB" id="A0A7Y4IJR6"/>
<dbReference type="RefSeq" id="WP_171442683.1">
    <property type="nucleotide sequence ID" value="NZ_JABFNS010000003.1"/>
</dbReference>
<dbReference type="Gene3D" id="3.90.1590.10">
    <property type="entry name" value="glutathione-dependent formaldehyde- activating enzyme (gfa)"/>
    <property type="match status" value="1"/>
</dbReference>
<protein>
    <submittedName>
        <fullName evidence="6">GFA family protein</fullName>
    </submittedName>
</protein>
<dbReference type="GO" id="GO:0046872">
    <property type="term" value="F:metal ion binding"/>
    <property type="evidence" value="ECO:0007669"/>
    <property type="project" value="UniProtKB-KW"/>
</dbReference>
<dbReference type="PROSITE" id="PS51891">
    <property type="entry name" value="CENP_V_GFA"/>
    <property type="match status" value="1"/>
</dbReference>
<organism evidence="6 7">
    <name type="scientific">Myxococcus xanthus</name>
    <dbReference type="NCBI Taxonomy" id="34"/>
    <lineage>
        <taxon>Bacteria</taxon>
        <taxon>Pseudomonadati</taxon>
        <taxon>Myxococcota</taxon>
        <taxon>Myxococcia</taxon>
        <taxon>Myxococcales</taxon>
        <taxon>Cystobacterineae</taxon>
        <taxon>Myxococcaceae</taxon>
        <taxon>Myxococcus</taxon>
    </lineage>
</organism>
<dbReference type="Proteomes" id="UP000533080">
    <property type="component" value="Unassembled WGS sequence"/>
</dbReference>
<keyword evidence="4" id="KW-0456">Lyase</keyword>
<dbReference type="EMBL" id="JABFNT010000060">
    <property type="protein sequence ID" value="NOJ80523.1"/>
    <property type="molecule type" value="Genomic_DNA"/>
</dbReference>
<dbReference type="SUPFAM" id="SSF51316">
    <property type="entry name" value="Mss4-like"/>
    <property type="match status" value="1"/>
</dbReference>
<dbReference type="InterPro" id="IPR006913">
    <property type="entry name" value="CENP-V/GFA"/>
</dbReference>
<comment type="caution">
    <text evidence="6">The sequence shown here is derived from an EMBL/GenBank/DDBJ whole genome shotgun (WGS) entry which is preliminary data.</text>
</comment>
<evidence type="ECO:0000256" key="2">
    <source>
        <dbReference type="ARBA" id="ARBA00022723"/>
    </source>
</evidence>
<dbReference type="Pfam" id="PF04828">
    <property type="entry name" value="GFA"/>
    <property type="match status" value="1"/>
</dbReference>
<comment type="similarity">
    <text evidence="1">Belongs to the Gfa family.</text>
</comment>
<name>A0A7Y4IJR6_MYXXA</name>
<evidence type="ECO:0000313" key="6">
    <source>
        <dbReference type="EMBL" id="NOJ80523.1"/>
    </source>
</evidence>
<evidence type="ECO:0000313" key="7">
    <source>
        <dbReference type="Proteomes" id="UP000533080"/>
    </source>
</evidence>
<sequence>MNKNTGGCFCGAVRYEVSAPLTAVTYCHCSKCRKWHGHVGAYTAVDRDGFRLTEAHGLKWHTVSPTVRRGFCVECGSSVLFDEAPSAKMSICAGTLESPTGIREKAHIYLGSKGDYYDITPGLVEYDTFPGK</sequence>
<keyword evidence="3" id="KW-0862">Zinc</keyword>
<dbReference type="InterPro" id="IPR011057">
    <property type="entry name" value="Mss4-like_sf"/>
</dbReference>
<evidence type="ECO:0000256" key="1">
    <source>
        <dbReference type="ARBA" id="ARBA00005495"/>
    </source>
</evidence>
<proteinExistence type="inferred from homology"/>
<gene>
    <name evidence="6" type="ORF">HNV28_19690</name>
</gene>
<keyword evidence="2" id="KW-0479">Metal-binding</keyword>
<reference evidence="6 7" key="1">
    <citation type="submission" date="2020-05" db="EMBL/GenBank/DDBJ databases">
        <authorList>
            <person name="Whitworth D."/>
        </authorList>
    </citation>
    <scope>NUCLEOTIDE SEQUENCE [LARGE SCALE GENOMIC DNA]</scope>
    <source>
        <strain evidence="6 7">AM005</strain>
    </source>
</reference>
<evidence type="ECO:0000256" key="4">
    <source>
        <dbReference type="ARBA" id="ARBA00023239"/>
    </source>
</evidence>
<dbReference type="GO" id="GO:0016846">
    <property type="term" value="F:carbon-sulfur lyase activity"/>
    <property type="evidence" value="ECO:0007669"/>
    <property type="project" value="InterPro"/>
</dbReference>
<feature type="domain" description="CENP-V/GFA" evidence="5">
    <location>
        <begin position="4"/>
        <end position="127"/>
    </location>
</feature>
<accession>A0A7Y4IJR6</accession>
<evidence type="ECO:0000259" key="5">
    <source>
        <dbReference type="PROSITE" id="PS51891"/>
    </source>
</evidence>
<dbReference type="PANTHER" id="PTHR33337:SF40">
    <property type="entry name" value="CENP-V_GFA DOMAIN-CONTAINING PROTEIN-RELATED"/>
    <property type="match status" value="1"/>
</dbReference>
<evidence type="ECO:0000256" key="3">
    <source>
        <dbReference type="ARBA" id="ARBA00022833"/>
    </source>
</evidence>